<gene>
    <name evidence="1" type="ORF">SDC9_132940</name>
</gene>
<reference evidence="1" key="1">
    <citation type="submission" date="2019-08" db="EMBL/GenBank/DDBJ databases">
        <authorList>
            <person name="Kucharzyk K."/>
            <person name="Murdoch R.W."/>
            <person name="Higgins S."/>
            <person name="Loffler F."/>
        </authorList>
    </citation>
    <scope>NUCLEOTIDE SEQUENCE</scope>
</reference>
<dbReference type="AlphaFoldDB" id="A0A645D9I6"/>
<dbReference type="EMBL" id="VSSQ01034051">
    <property type="protein sequence ID" value="MPM85857.1"/>
    <property type="molecule type" value="Genomic_DNA"/>
</dbReference>
<name>A0A645D9I6_9ZZZZ</name>
<organism evidence="1">
    <name type="scientific">bioreactor metagenome</name>
    <dbReference type="NCBI Taxonomy" id="1076179"/>
    <lineage>
        <taxon>unclassified sequences</taxon>
        <taxon>metagenomes</taxon>
        <taxon>ecological metagenomes</taxon>
    </lineage>
</organism>
<comment type="caution">
    <text evidence="1">The sequence shown here is derived from an EMBL/GenBank/DDBJ whole genome shotgun (WGS) entry which is preliminary data.</text>
</comment>
<accession>A0A645D9I6</accession>
<sequence length="219" mass="25001">MRLQVRRLADGSMSRQIRPAGIELQPVIGELAADLPDVLWALDIDRQICLSLRQIDEPRNDQKLHFDGWMAIAEMAQMRRQKEAAETFGSPQPHLPGQCMTFAADILSHQRHGAFHALDMLKQPMPCRGEHMARGRTLEQARAKLFFQPMQSTRDGRVIDPQTPRRLLRRLGSHHRQKQSQVVPIDRVRDHVRCPLSWCKFALSICQNTASICNCAGIE</sequence>
<proteinExistence type="predicted"/>
<protein>
    <submittedName>
        <fullName evidence="1">Uncharacterized protein</fullName>
    </submittedName>
</protein>
<evidence type="ECO:0000313" key="1">
    <source>
        <dbReference type="EMBL" id="MPM85857.1"/>
    </source>
</evidence>